<feature type="transmembrane region" description="Helical" evidence="1">
    <location>
        <begin position="102"/>
        <end position="125"/>
    </location>
</feature>
<organism evidence="2 3">
    <name type="scientific">Qipengyuania gelatinilytica</name>
    <dbReference type="NCBI Taxonomy" id="2867231"/>
    <lineage>
        <taxon>Bacteria</taxon>
        <taxon>Pseudomonadati</taxon>
        <taxon>Pseudomonadota</taxon>
        <taxon>Alphaproteobacteria</taxon>
        <taxon>Sphingomonadales</taxon>
        <taxon>Erythrobacteraceae</taxon>
        <taxon>Qipengyuania</taxon>
    </lineage>
</organism>
<proteinExistence type="predicted"/>
<gene>
    <name evidence="2" type="ORF">K3136_09730</name>
</gene>
<accession>A0ABX8ZZD5</accession>
<feature type="transmembrane region" description="Helical" evidence="1">
    <location>
        <begin position="30"/>
        <end position="50"/>
    </location>
</feature>
<dbReference type="RefSeq" id="WP_221430119.1">
    <property type="nucleotide sequence ID" value="NZ_CP081294.1"/>
</dbReference>
<keyword evidence="1" id="KW-0812">Transmembrane</keyword>
<protein>
    <submittedName>
        <fullName evidence="2">Uncharacterized protein</fullName>
    </submittedName>
</protein>
<evidence type="ECO:0000256" key="1">
    <source>
        <dbReference type="SAM" id="Phobius"/>
    </source>
</evidence>
<evidence type="ECO:0000313" key="3">
    <source>
        <dbReference type="Proteomes" id="UP000824321"/>
    </source>
</evidence>
<feature type="transmembrane region" description="Helical" evidence="1">
    <location>
        <begin position="56"/>
        <end position="76"/>
    </location>
</feature>
<name>A0ABX8ZZD5_9SPHN</name>
<evidence type="ECO:0000313" key="2">
    <source>
        <dbReference type="EMBL" id="QZD94373.1"/>
    </source>
</evidence>
<keyword evidence="3" id="KW-1185">Reference proteome</keyword>
<keyword evidence="1" id="KW-0472">Membrane</keyword>
<reference evidence="2 3" key="1">
    <citation type="submission" date="2021-08" db="EMBL/GenBank/DDBJ databases">
        <title>Comparative Genomics Analysis of the Genus Qipengyuania Reveals Extensive Genetic Diversity and Metabolic Versatility, Including the Description of Fifteen Novel Species.</title>
        <authorList>
            <person name="Liu Y."/>
        </authorList>
    </citation>
    <scope>NUCLEOTIDE SEQUENCE [LARGE SCALE GENOMIC DNA]</scope>
    <source>
        <strain evidence="2 3">1NDH1</strain>
    </source>
</reference>
<dbReference type="Proteomes" id="UP000824321">
    <property type="component" value="Chromosome"/>
</dbReference>
<keyword evidence="1" id="KW-1133">Transmembrane helix</keyword>
<sequence>MGEAIDNTHESGDGNSGHLHDWRKAMSDNVALALIVYTGLQIFVTVNAIKQGVSSTLPYFALVFLVAAIIPACRWFERRWVNLSEEDAHDEALSGAYRRDQIFLWIIAIGLPFLLTAIAKAIFALTA</sequence>
<dbReference type="EMBL" id="CP081294">
    <property type="protein sequence ID" value="QZD94373.1"/>
    <property type="molecule type" value="Genomic_DNA"/>
</dbReference>